<evidence type="ECO:0000313" key="3">
    <source>
        <dbReference type="Proteomes" id="UP000222944"/>
    </source>
</evidence>
<comment type="caution">
    <text evidence="2">The sequence shown here is derived from an EMBL/GenBank/DDBJ whole genome shotgun (WGS) entry which is preliminary data.</text>
</comment>
<protein>
    <submittedName>
        <fullName evidence="2">Hydrolase glyoxylase</fullName>
    </submittedName>
</protein>
<dbReference type="GO" id="GO:0016787">
    <property type="term" value="F:hydrolase activity"/>
    <property type="evidence" value="ECO:0007669"/>
    <property type="project" value="UniProtKB-KW"/>
</dbReference>
<evidence type="ECO:0000259" key="1">
    <source>
        <dbReference type="SMART" id="SM00849"/>
    </source>
</evidence>
<dbReference type="RefSeq" id="WP_098866823.1">
    <property type="nucleotide sequence ID" value="NZ_NUFN01000036.1"/>
</dbReference>
<dbReference type="AlphaFoldDB" id="A0A9X7GGW3"/>
<dbReference type="SMART" id="SM00849">
    <property type="entry name" value="Lactamase_B"/>
    <property type="match status" value="1"/>
</dbReference>
<evidence type="ECO:0000313" key="2">
    <source>
        <dbReference type="EMBL" id="PGH79712.1"/>
    </source>
</evidence>
<proteinExistence type="predicted"/>
<dbReference type="SUPFAM" id="SSF56281">
    <property type="entry name" value="Metallo-hydrolase/oxidoreductase"/>
    <property type="match status" value="1"/>
</dbReference>
<dbReference type="Gene3D" id="3.60.15.10">
    <property type="entry name" value="Ribonuclease Z/Hydroxyacylglutathione hydrolase-like"/>
    <property type="match status" value="1"/>
</dbReference>
<reference evidence="2 3" key="1">
    <citation type="submission" date="2017-09" db="EMBL/GenBank/DDBJ databases">
        <title>Large-scale bioinformatics analysis of Bacillus genomes uncovers conserved roles of natural products in bacterial physiology.</title>
        <authorList>
            <consortium name="Agbiome Team Llc"/>
            <person name="Bleich R.M."/>
            <person name="Grubbs K.J."/>
            <person name="Santa Maria K.C."/>
            <person name="Allen S.E."/>
            <person name="Farag S."/>
            <person name="Shank E.A."/>
            <person name="Bowers A."/>
        </authorList>
    </citation>
    <scope>NUCLEOTIDE SEQUENCE [LARGE SCALE GENOMIC DNA]</scope>
    <source>
        <strain evidence="2 3">AFS058004</strain>
    </source>
</reference>
<name>A0A9X7GGW3_BACTU</name>
<dbReference type="PANTHER" id="PTHR23131">
    <property type="entry name" value="ENDORIBONUCLEASE LACTB2"/>
    <property type="match status" value="1"/>
</dbReference>
<keyword evidence="2" id="KW-0378">Hydrolase</keyword>
<organism evidence="2 3">
    <name type="scientific">Bacillus thuringiensis</name>
    <dbReference type="NCBI Taxonomy" id="1428"/>
    <lineage>
        <taxon>Bacteria</taxon>
        <taxon>Bacillati</taxon>
        <taxon>Bacillota</taxon>
        <taxon>Bacilli</taxon>
        <taxon>Bacillales</taxon>
        <taxon>Bacillaceae</taxon>
        <taxon>Bacillus</taxon>
        <taxon>Bacillus cereus group</taxon>
    </lineage>
</organism>
<sequence>MIQIKKSNLTVYQSSLWKTTSNVFEADDFILITDPTWLPHEIHEIKSYVEQVRDGKELYLLFTHGDFDHIIGYGAFPDAKVIGSIGMLDHPNKQHKPGLINNFDSEYYIDRFYPIEFPTIDIVIKEDGQQLIIGNTLITFYLSPGHTHDGLFAIIEPQGIWITGDYLSDFELPYVFDSAKAYINTLMKAETILKNHFISVLIPGHGQSIENRDEMNKRIKMAREYLNRLIESVKNGDNQFTDKIGKQMSYPSIFTKECHEKNIEIIQSEFV</sequence>
<dbReference type="Proteomes" id="UP000222944">
    <property type="component" value="Unassembled WGS sequence"/>
</dbReference>
<dbReference type="PANTHER" id="PTHR23131:SF0">
    <property type="entry name" value="ENDORIBONUCLEASE LACTB2"/>
    <property type="match status" value="1"/>
</dbReference>
<gene>
    <name evidence="2" type="ORF">CN899_25380</name>
</gene>
<dbReference type="InterPro" id="IPR036866">
    <property type="entry name" value="RibonucZ/Hydroxyglut_hydro"/>
</dbReference>
<dbReference type="InterPro" id="IPR050662">
    <property type="entry name" value="Sec-metab_biosynth-thioest"/>
</dbReference>
<dbReference type="EMBL" id="NUFN01000036">
    <property type="protein sequence ID" value="PGH79712.1"/>
    <property type="molecule type" value="Genomic_DNA"/>
</dbReference>
<dbReference type="Pfam" id="PF00753">
    <property type="entry name" value="Lactamase_B"/>
    <property type="match status" value="1"/>
</dbReference>
<dbReference type="InterPro" id="IPR001279">
    <property type="entry name" value="Metallo-B-lactamas"/>
</dbReference>
<accession>A0A9X7GGW3</accession>
<feature type="domain" description="Metallo-beta-lactamase" evidence="1">
    <location>
        <begin position="18"/>
        <end position="205"/>
    </location>
</feature>